<dbReference type="InterPro" id="IPR025949">
    <property type="entry name" value="PapC-like_C"/>
</dbReference>
<keyword evidence="7 11" id="KW-0732">Signal</keyword>
<evidence type="ECO:0000313" key="14">
    <source>
        <dbReference type="EMBL" id="AJQ48459.1"/>
    </source>
</evidence>
<dbReference type="Pfam" id="PF13953">
    <property type="entry name" value="PapC_C"/>
    <property type="match status" value="1"/>
</dbReference>
<dbReference type="InterPro" id="IPR025885">
    <property type="entry name" value="PapC_N"/>
</dbReference>
<dbReference type="Gene3D" id="2.60.40.2610">
    <property type="entry name" value="Outer membrane usher protein FimD, plug domain"/>
    <property type="match status" value="1"/>
</dbReference>
<dbReference type="EMBL" id="CP010979">
    <property type="protein sequence ID" value="AJQ48459.1"/>
    <property type="molecule type" value="Genomic_DNA"/>
</dbReference>
<dbReference type="Pfam" id="PF13954">
    <property type="entry name" value="PapC_N"/>
    <property type="match status" value="1"/>
</dbReference>
<feature type="domain" description="PapC-like C-terminal" evidence="12">
    <location>
        <begin position="753"/>
        <end position="814"/>
    </location>
</feature>
<dbReference type="PANTHER" id="PTHR30451:SF21">
    <property type="entry name" value="FIMBRIAL USHER DOMAIN-CONTAINING PROTEIN YDET-RELATED"/>
    <property type="match status" value="1"/>
</dbReference>
<evidence type="ECO:0000256" key="1">
    <source>
        <dbReference type="ARBA" id="ARBA00004571"/>
    </source>
</evidence>
<comment type="similarity">
    <text evidence="2 10">Belongs to the fimbrial export usher family.</text>
</comment>
<evidence type="ECO:0000256" key="5">
    <source>
        <dbReference type="ARBA" id="ARBA00022558"/>
    </source>
</evidence>
<dbReference type="Gene3D" id="2.60.40.3110">
    <property type="match status" value="1"/>
</dbReference>
<comment type="subcellular location">
    <subcellularLocation>
        <location evidence="1 10">Cell outer membrane</location>
        <topology evidence="1 10">Multi-pass membrane protein</topology>
    </subcellularLocation>
</comment>
<keyword evidence="6 10" id="KW-0812">Transmembrane</keyword>
<gene>
    <name evidence="14" type="ORF">N805_15115</name>
</gene>
<evidence type="ECO:0000256" key="10">
    <source>
        <dbReference type="RuleBase" id="RU003884"/>
    </source>
</evidence>
<dbReference type="PROSITE" id="PS01151">
    <property type="entry name" value="FIMBRIAL_USHER"/>
    <property type="match status" value="1"/>
</dbReference>
<dbReference type="Gene3D" id="2.60.40.2070">
    <property type="match status" value="1"/>
</dbReference>
<evidence type="ECO:0000259" key="13">
    <source>
        <dbReference type="Pfam" id="PF13954"/>
    </source>
</evidence>
<dbReference type="Gene3D" id="3.10.20.410">
    <property type="match status" value="1"/>
</dbReference>
<evidence type="ECO:0000256" key="4">
    <source>
        <dbReference type="ARBA" id="ARBA00022452"/>
    </source>
</evidence>
<keyword evidence="4" id="KW-1134">Transmembrane beta strand</keyword>
<accession>A0AAU8RYV8</accession>
<reference evidence="14 15" key="1">
    <citation type="submission" date="2015-02" db="EMBL/GenBank/DDBJ databases">
        <title>Complete Genome Sequencing of Pseudomonas putida S13.1.2.</title>
        <authorList>
            <person name="Chong T.M."/>
            <person name="Chan K.G."/>
            <person name="Dessaux Y."/>
        </authorList>
    </citation>
    <scope>NUCLEOTIDE SEQUENCE [LARGE SCALE GENOMIC DNA]</scope>
    <source>
        <strain evidence="14 15">S13.1.2</strain>
    </source>
</reference>
<evidence type="ECO:0000256" key="3">
    <source>
        <dbReference type="ARBA" id="ARBA00022448"/>
    </source>
</evidence>
<dbReference type="SUPFAM" id="SSF141729">
    <property type="entry name" value="FimD N-terminal domain-like"/>
    <property type="match status" value="1"/>
</dbReference>
<dbReference type="Pfam" id="PF00577">
    <property type="entry name" value="Usher"/>
    <property type="match status" value="1"/>
</dbReference>
<feature type="domain" description="PapC N-terminal" evidence="13">
    <location>
        <begin position="40"/>
        <end position="187"/>
    </location>
</feature>
<dbReference type="GO" id="GO:0015473">
    <property type="term" value="F:fimbrial usher porin activity"/>
    <property type="evidence" value="ECO:0007669"/>
    <property type="project" value="InterPro"/>
</dbReference>
<dbReference type="Proteomes" id="UP000033260">
    <property type="component" value="Chromosome"/>
</dbReference>
<evidence type="ECO:0000256" key="11">
    <source>
        <dbReference type="SAM" id="SignalP"/>
    </source>
</evidence>
<name>A0AAU8RYV8_PSEPU</name>
<dbReference type="AlphaFoldDB" id="A0AAU8RYV8"/>
<dbReference type="GO" id="GO:0009279">
    <property type="term" value="C:cell outer membrane"/>
    <property type="evidence" value="ECO:0007669"/>
    <property type="project" value="UniProtKB-SubCell"/>
</dbReference>
<organism evidence="14 15">
    <name type="scientific">Pseudomonas putida S13.1.2</name>
    <dbReference type="NCBI Taxonomy" id="1384061"/>
    <lineage>
        <taxon>Bacteria</taxon>
        <taxon>Pseudomonadati</taxon>
        <taxon>Pseudomonadota</taxon>
        <taxon>Gammaproteobacteria</taxon>
        <taxon>Pseudomonadales</taxon>
        <taxon>Pseudomonadaceae</taxon>
        <taxon>Pseudomonas</taxon>
    </lineage>
</organism>
<sequence length="832" mass="90829">MILQPPGCRRYRLRLVCPLAICLSTGTALATPAPAPGPEFEASFLYLSPGQPRANVTHALHALSDQKELPPGRYPVQLLVNLGPAGVHELQFELSPNGSQLVPCLAPSLMAELGLRLDAIADPTALEHACLDLPRLVPGALVDFDASQLRLAISIPQIALRRDMAGQVDPARWENGISAAFVSYQASMQQSDSRGRGSQNTQDLYLNSGINLAGWRLRSNQSWRRDDEGQQTWSRAYTYAQHDLPGTWGNITLGETFTSSDVFRSVPVTGVRLASDFDMLPDAMRSYAPTLRGVAQTRAKLEVWQNGYPIYSTYVSPGPYAIDDLNVGATGELEVVLTEADGQVRRFIQPYASITNLLRPGVWRYSTTLGRYNPANGAENPLLWQGTVAKGMSWNATLYGGLMASEGYTAGAMGIARDLGAIGALSFDVTHARSDITPIEQRTLQGMSYSARYSKAFNSGTHLRFAGYRYSTQGYRDFDEWISQRSNDRLFLGSRRSRVEGSINQRVGQRSTLSLTLSQQDYWQRRDSQRQFQLNFNTSHNGVSYSLYGSQSLTQHAAGSDRQFGLTVSVPLEFGRSSSLSLDLQHAAHGTAQRASLHSQVDRLSYNATLASNEQQQQSAGLALAYQAPQATFGAGLSAADDYRSLSLNMSGAALLHANGMELGPYLGETIGLVHVPDTADVGLKNHGAIRTNAKGYALVPHLRPYRLNQLVLDTGQLDPDVEIINGTADAVPRRGAVVKSRFEARRANRVVLTLATKDQQPLPFGSQLHDVDGNVLGMVGPAGRVMVSVADGLQRLEARWGEASENRCRFTLDPQSVPQQQGYRLQSLACE</sequence>
<dbReference type="InterPro" id="IPR000015">
    <property type="entry name" value="Fimb_usher"/>
</dbReference>
<dbReference type="RefSeq" id="WP_019470648.1">
    <property type="nucleotide sequence ID" value="NZ_CP010979.1"/>
</dbReference>
<evidence type="ECO:0000256" key="9">
    <source>
        <dbReference type="ARBA" id="ARBA00023237"/>
    </source>
</evidence>
<feature type="chain" id="PRO_5043986641" evidence="11">
    <location>
        <begin position="31"/>
        <end position="832"/>
    </location>
</feature>
<dbReference type="GO" id="GO:0009297">
    <property type="term" value="P:pilus assembly"/>
    <property type="evidence" value="ECO:0007669"/>
    <property type="project" value="InterPro"/>
</dbReference>
<dbReference type="InterPro" id="IPR018030">
    <property type="entry name" value="Fimbrial_membr_usher_CS"/>
</dbReference>
<evidence type="ECO:0000313" key="15">
    <source>
        <dbReference type="Proteomes" id="UP000033260"/>
    </source>
</evidence>
<dbReference type="InterPro" id="IPR043142">
    <property type="entry name" value="PapC-like_C_sf"/>
</dbReference>
<keyword evidence="9 10" id="KW-0998">Cell outer membrane</keyword>
<dbReference type="InterPro" id="IPR037224">
    <property type="entry name" value="PapC_N_sf"/>
</dbReference>
<feature type="signal peptide" evidence="11">
    <location>
        <begin position="1"/>
        <end position="30"/>
    </location>
</feature>
<keyword evidence="8 10" id="KW-0472">Membrane</keyword>
<proteinExistence type="inferred from homology"/>
<evidence type="ECO:0000256" key="6">
    <source>
        <dbReference type="ARBA" id="ARBA00022692"/>
    </source>
</evidence>
<evidence type="ECO:0000256" key="8">
    <source>
        <dbReference type="ARBA" id="ARBA00023136"/>
    </source>
</evidence>
<evidence type="ECO:0000259" key="12">
    <source>
        <dbReference type="Pfam" id="PF13953"/>
    </source>
</evidence>
<keyword evidence="5 10" id="KW-1029">Fimbrium biogenesis</keyword>
<keyword evidence="3 10" id="KW-0813">Transport</keyword>
<evidence type="ECO:0000256" key="7">
    <source>
        <dbReference type="ARBA" id="ARBA00022729"/>
    </source>
</evidence>
<dbReference type="PANTHER" id="PTHR30451">
    <property type="entry name" value="OUTER MEMBRANE USHER PROTEIN"/>
    <property type="match status" value="1"/>
</dbReference>
<dbReference type="InterPro" id="IPR042186">
    <property type="entry name" value="FimD_plug_dom"/>
</dbReference>
<protein>
    <submittedName>
        <fullName evidence="14">Ferrous iron transporter B</fullName>
    </submittedName>
</protein>
<evidence type="ECO:0000256" key="2">
    <source>
        <dbReference type="ARBA" id="ARBA00008064"/>
    </source>
</evidence>